<organism evidence="9">
    <name type="scientific">Brachionus plicatilis</name>
    <name type="common">Marine rotifer</name>
    <name type="synonym">Brachionus muelleri</name>
    <dbReference type="NCBI Taxonomy" id="10195"/>
    <lineage>
        <taxon>Eukaryota</taxon>
        <taxon>Metazoa</taxon>
        <taxon>Spiralia</taxon>
        <taxon>Gnathifera</taxon>
        <taxon>Rotifera</taxon>
        <taxon>Eurotatoria</taxon>
        <taxon>Monogononta</taxon>
        <taxon>Pseudotrocha</taxon>
        <taxon>Ploima</taxon>
        <taxon>Brachionidae</taxon>
        <taxon>Brachionus</taxon>
    </lineage>
</organism>
<name>A0A221CB32_BRAPC</name>
<feature type="domain" description="Nuclear receptor" evidence="8">
    <location>
        <begin position="202"/>
        <end position="269"/>
    </location>
</feature>
<keyword evidence="3" id="KW-0862">Zinc</keyword>
<keyword evidence="1" id="KW-0479">Metal-binding</keyword>
<protein>
    <submittedName>
        <fullName evidence="9">Nuclear receptor</fullName>
    </submittedName>
</protein>
<keyword evidence="2" id="KW-0863">Zinc-finger</keyword>
<keyword evidence="9" id="KW-0675">Receptor</keyword>
<dbReference type="Pfam" id="PF00105">
    <property type="entry name" value="zf-C4"/>
    <property type="match status" value="1"/>
</dbReference>
<dbReference type="PROSITE" id="PS51030">
    <property type="entry name" value="NUCLEAR_REC_DBD_2"/>
    <property type="match status" value="1"/>
</dbReference>
<dbReference type="EMBL" id="MF360877">
    <property type="protein sequence ID" value="ASL70561.1"/>
    <property type="molecule type" value="Genomic_DNA"/>
</dbReference>
<reference evidence="9" key="1">
    <citation type="journal article" date="2017" name="Gen. Comp. Endocrinol.">
        <title>Genome-wide identification of nuclear receptor (NR) genes and the evolutionary significance of the NR1O subfamily in the monogonont rotifer Brachionus spp.</title>
        <authorList>
            <person name="Kim D.H."/>
            <person name="Kim H.S."/>
            <person name="Hwang D.S."/>
            <person name="Kim H.J."/>
            <person name="Hagiwara A."/>
            <person name="Lee J.S."/>
            <person name="Jeong C.B."/>
        </authorList>
    </citation>
    <scope>NUCLEOTIDE SEQUENCE</scope>
</reference>
<feature type="region of interest" description="Disordered" evidence="7">
    <location>
        <begin position="1"/>
        <end position="67"/>
    </location>
</feature>
<evidence type="ECO:0000259" key="8">
    <source>
        <dbReference type="PROSITE" id="PS51030"/>
    </source>
</evidence>
<dbReference type="SUPFAM" id="SSF57716">
    <property type="entry name" value="Glucocorticoid receptor-like (DNA-binding domain)"/>
    <property type="match status" value="1"/>
</dbReference>
<evidence type="ECO:0000256" key="7">
    <source>
        <dbReference type="SAM" id="MobiDB-lite"/>
    </source>
</evidence>
<accession>A0A221CB32</accession>
<keyword evidence="6" id="KW-0804">Transcription</keyword>
<keyword evidence="5" id="KW-0238">DNA-binding</keyword>
<proteinExistence type="predicted"/>
<dbReference type="InterPro" id="IPR001628">
    <property type="entry name" value="Znf_hrmn_rcpt"/>
</dbReference>
<evidence type="ECO:0000256" key="3">
    <source>
        <dbReference type="ARBA" id="ARBA00022833"/>
    </source>
</evidence>
<dbReference type="GO" id="GO:0043565">
    <property type="term" value="F:sequence-specific DNA binding"/>
    <property type="evidence" value="ECO:0007669"/>
    <property type="project" value="InterPro"/>
</dbReference>
<dbReference type="GO" id="GO:0003700">
    <property type="term" value="F:DNA-binding transcription factor activity"/>
    <property type="evidence" value="ECO:0007669"/>
    <property type="project" value="InterPro"/>
</dbReference>
<evidence type="ECO:0000256" key="2">
    <source>
        <dbReference type="ARBA" id="ARBA00022771"/>
    </source>
</evidence>
<sequence>MDSNSSTSSSASSSASSYLPSTNASNSYSYSTQPYPGQSYTMPFDTNYYPQQQFSSSSSSASSPPASASPLAANPAAYYAEPSHYYFTSYQSQPYYPSGLATFSEFNYEPAEPTAHYPHYYQNYQSDAFTGWTGSGQLAYQNNAQSGEAFQPKNEVYANNFAAFDQPTTSHDYSAAKMHKKSKSPAKQSLKRKVKDETKLVTCVCPICEKSNVLEYHQTCDDCRSFFKRVSKRQIRPSMCQHVICDLNCEYCKFDKCLKAGLTAKSEKAKDELDLFAGELGPFEMDNLNLKQVNSFVLNEIENKRQLIRTANSELKVKEYMTDLIRNVVTIFHNGQKTGFNETQYQEKISRSLLVAYSFLVDQQVANKSSVLLLLSCQLSAYELKMLEQLQKIYASNHQDKAFVDNYSYSTRDGMYPSFGTYDYYQYQETSDQVAISGYECVKSADLNELKIFHFLLILFSSLLNIDQFMQVSIQSTMNDIDACYCQKLILRLIDNVCKDKVIKTKILLSVSDIDLI</sequence>
<reference evidence="9" key="2">
    <citation type="submission" date="2017-06" db="EMBL/GenBank/DDBJ databases">
        <authorList>
            <person name="Kim H.J."/>
            <person name="Triplett B.A."/>
        </authorList>
    </citation>
    <scope>NUCLEOTIDE SEQUENCE</scope>
</reference>
<keyword evidence="4" id="KW-0805">Transcription regulation</keyword>
<evidence type="ECO:0000256" key="4">
    <source>
        <dbReference type="ARBA" id="ARBA00023015"/>
    </source>
</evidence>
<evidence type="ECO:0000256" key="6">
    <source>
        <dbReference type="ARBA" id="ARBA00023163"/>
    </source>
</evidence>
<feature type="compositionally biased region" description="Low complexity" evidence="7">
    <location>
        <begin position="55"/>
        <end position="67"/>
    </location>
</feature>
<evidence type="ECO:0000256" key="1">
    <source>
        <dbReference type="ARBA" id="ARBA00022723"/>
    </source>
</evidence>
<evidence type="ECO:0000256" key="5">
    <source>
        <dbReference type="ARBA" id="ARBA00023125"/>
    </source>
</evidence>
<dbReference type="AlphaFoldDB" id="A0A221CB32"/>
<feature type="compositionally biased region" description="Low complexity" evidence="7">
    <location>
        <begin position="1"/>
        <end position="32"/>
    </location>
</feature>
<evidence type="ECO:0000313" key="9">
    <source>
        <dbReference type="EMBL" id="ASL70561.1"/>
    </source>
</evidence>
<dbReference type="GO" id="GO:0008270">
    <property type="term" value="F:zinc ion binding"/>
    <property type="evidence" value="ECO:0007669"/>
    <property type="project" value="UniProtKB-KW"/>
</dbReference>